<dbReference type="Gene3D" id="3.40.50.300">
    <property type="entry name" value="P-loop containing nucleotide triphosphate hydrolases"/>
    <property type="match status" value="1"/>
</dbReference>
<keyword evidence="1" id="KW-0813">Transport</keyword>
<reference evidence="5 6" key="1">
    <citation type="submission" date="2019-06" db="EMBL/GenBank/DDBJ databases">
        <title>Sequencing the genomes of 1000 actinobacteria strains.</title>
        <authorList>
            <person name="Klenk H.-P."/>
        </authorList>
    </citation>
    <scope>NUCLEOTIDE SEQUENCE [LARGE SCALE GENOMIC DNA]</scope>
    <source>
        <strain evidence="5 6">DSM 18935</strain>
    </source>
</reference>
<evidence type="ECO:0000256" key="1">
    <source>
        <dbReference type="ARBA" id="ARBA00022448"/>
    </source>
</evidence>
<dbReference type="InterPro" id="IPR003439">
    <property type="entry name" value="ABC_transporter-like_ATP-bd"/>
</dbReference>
<evidence type="ECO:0000256" key="2">
    <source>
        <dbReference type="ARBA" id="ARBA00022741"/>
    </source>
</evidence>
<dbReference type="OrthoDB" id="5296765at2"/>
<dbReference type="AlphaFoldDB" id="A0A560WGL6"/>
<dbReference type="FunFam" id="3.40.50.300:FF:000134">
    <property type="entry name" value="Iron-enterobactin ABC transporter ATP-binding protein"/>
    <property type="match status" value="1"/>
</dbReference>
<proteinExistence type="predicted"/>
<dbReference type="Pfam" id="PF00005">
    <property type="entry name" value="ABC_tran"/>
    <property type="match status" value="1"/>
</dbReference>
<keyword evidence="3 5" id="KW-0067">ATP-binding</keyword>
<evidence type="ECO:0000259" key="4">
    <source>
        <dbReference type="PROSITE" id="PS50893"/>
    </source>
</evidence>
<dbReference type="CDD" id="cd03214">
    <property type="entry name" value="ABC_Iron-Siderophores_B12_Hemin"/>
    <property type="match status" value="1"/>
</dbReference>
<dbReference type="RefSeq" id="WP_144854858.1">
    <property type="nucleotide sequence ID" value="NZ_BAAAYT010000001.1"/>
</dbReference>
<dbReference type="PROSITE" id="PS50893">
    <property type="entry name" value="ABC_TRANSPORTER_2"/>
    <property type="match status" value="1"/>
</dbReference>
<organism evidence="5 6">
    <name type="scientific">Marihabitans asiaticum</name>
    <dbReference type="NCBI Taxonomy" id="415218"/>
    <lineage>
        <taxon>Bacteria</taxon>
        <taxon>Bacillati</taxon>
        <taxon>Actinomycetota</taxon>
        <taxon>Actinomycetes</taxon>
        <taxon>Micrococcales</taxon>
        <taxon>Intrasporangiaceae</taxon>
        <taxon>Marihabitans</taxon>
    </lineage>
</organism>
<protein>
    <submittedName>
        <fullName evidence="5">Iron complex transport system ATP-binding protein</fullName>
    </submittedName>
</protein>
<evidence type="ECO:0000313" key="6">
    <source>
        <dbReference type="Proteomes" id="UP000315628"/>
    </source>
</evidence>
<accession>A0A560WGL6</accession>
<dbReference type="InterPro" id="IPR027417">
    <property type="entry name" value="P-loop_NTPase"/>
</dbReference>
<dbReference type="Proteomes" id="UP000315628">
    <property type="component" value="Unassembled WGS sequence"/>
</dbReference>
<keyword evidence="2" id="KW-0547">Nucleotide-binding</keyword>
<name>A0A560WGL6_9MICO</name>
<dbReference type="SUPFAM" id="SSF52540">
    <property type="entry name" value="P-loop containing nucleoside triphosphate hydrolases"/>
    <property type="match status" value="1"/>
</dbReference>
<dbReference type="GO" id="GO:0005524">
    <property type="term" value="F:ATP binding"/>
    <property type="evidence" value="ECO:0007669"/>
    <property type="project" value="UniProtKB-KW"/>
</dbReference>
<dbReference type="SMART" id="SM00382">
    <property type="entry name" value="AAA"/>
    <property type="match status" value="1"/>
</dbReference>
<dbReference type="InterPro" id="IPR003593">
    <property type="entry name" value="AAA+_ATPase"/>
</dbReference>
<gene>
    <name evidence="5" type="ORF">FB557_0222</name>
</gene>
<feature type="domain" description="ABC transporter" evidence="4">
    <location>
        <begin position="3"/>
        <end position="235"/>
    </location>
</feature>
<dbReference type="PANTHER" id="PTHR42794:SF2">
    <property type="entry name" value="ABC TRANSPORTER ATP-BINDING PROTEIN"/>
    <property type="match status" value="1"/>
</dbReference>
<evidence type="ECO:0000256" key="3">
    <source>
        <dbReference type="ARBA" id="ARBA00022840"/>
    </source>
</evidence>
<dbReference type="PANTHER" id="PTHR42794">
    <property type="entry name" value="HEMIN IMPORT ATP-BINDING PROTEIN HMUV"/>
    <property type="match status" value="1"/>
</dbReference>
<dbReference type="EMBL" id="VIUW01000001">
    <property type="protein sequence ID" value="TWD16690.1"/>
    <property type="molecule type" value="Genomic_DNA"/>
</dbReference>
<sequence length="257" mass="27756">MRLEIDEVGVRIGDAVLLDAVSLAPRPGRVTGVLGPNGCGKTTLLSVVGGVRRPTSGQVRLDGEDLHAMRGRRRARTLALLEQEASTTLPLTAREVVATGRIPHRSLLAPADREGGAVISAALATVDATQLTDRLWTSLSGGERQRVHLARALAQEPSVLLLDEPTNHLDLAHQLTFLERVRELGLTTLVSLHDLNLAAAFCDDVVVLRAGRVRGLGPVEEVLTADLVREVYDVEVTVEPHPRREHPVIRWDGPVTA</sequence>
<evidence type="ECO:0000313" key="5">
    <source>
        <dbReference type="EMBL" id="TWD16690.1"/>
    </source>
</evidence>
<keyword evidence="6" id="KW-1185">Reference proteome</keyword>
<comment type="caution">
    <text evidence="5">The sequence shown here is derived from an EMBL/GenBank/DDBJ whole genome shotgun (WGS) entry which is preliminary data.</text>
</comment>
<dbReference type="GO" id="GO:0016887">
    <property type="term" value="F:ATP hydrolysis activity"/>
    <property type="evidence" value="ECO:0007669"/>
    <property type="project" value="InterPro"/>
</dbReference>